<dbReference type="PROSITE" id="PS51294">
    <property type="entry name" value="HTH_MYB"/>
    <property type="match status" value="1"/>
</dbReference>
<dbReference type="OMA" id="TWEEDMK"/>
<organism evidence="13 14">
    <name type="scientific">Vombatus ursinus</name>
    <name type="common">Common wombat</name>
    <dbReference type="NCBI Taxonomy" id="29139"/>
    <lineage>
        <taxon>Eukaryota</taxon>
        <taxon>Metazoa</taxon>
        <taxon>Chordata</taxon>
        <taxon>Craniata</taxon>
        <taxon>Vertebrata</taxon>
        <taxon>Euteleostomi</taxon>
        <taxon>Mammalia</taxon>
        <taxon>Metatheria</taxon>
        <taxon>Diprotodontia</taxon>
        <taxon>Vombatidae</taxon>
        <taxon>Vombatus</taxon>
    </lineage>
</organism>
<dbReference type="GO" id="GO:0008017">
    <property type="term" value="F:microtubule binding"/>
    <property type="evidence" value="ECO:0007669"/>
    <property type="project" value="TreeGrafter"/>
</dbReference>
<dbReference type="Gene3D" id="1.25.40.210">
    <property type="entry name" value="Telomere repeat-binding factor, dimerisation domain"/>
    <property type="match status" value="1"/>
</dbReference>
<dbReference type="GO" id="GO:0003720">
    <property type="term" value="F:telomerase activity"/>
    <property type="evidence" value="ECO:0007669"/>
    <property type="project" value="TreeGrafter"/>
</dbReference>
<keyword evidence="7" id="KW-0238">DNA-binding</keyword>
<dbReference type="PANTHER" id="PTHR46734">
    <property type="entry name" value="TELOMERIC REPEAT-BINDING FACTOR 1 TERF1"/>
    <property type="match status" value="1"/>
</dbReference>
<accession>A0A4X2K1L7</accession>
<dbReference type="Ensembl" id="ENSVURT00010004431.1">
    <property type="protein sequence ID" value="ENSVURP00010003911.1"/>
    <property type="gene ID" value="ENSVURG00010003133.1"/>
</dbReference>
<keyword evidence="8" id="KW-0539">Nucleus</keyword>
<evidence type="ECO:0000256" key="10">
    <source>
        <dbReference type="SAM" id="MobiDB-lite"/>
    </source>
</evidence>
<evidence type="ECO:0000259" key="12">
    <source>
        <dbReference type="PROSITE" id="PS51294"/>
    </source>
</evidence>
<dbReference type="CDD" id="cd11660">
    <property type="entry name" value="SANT_TRF"/>
    <property type="match status" value="1"/>
</dbReference>
<dbReference type="Gene3D" id="1.10.10.60">
    <property type="entry name" value="Homeodomain-like"/>
    <property type="match status" value="1"/>
</dbReference>
<dbReference type="InterPro" id="IPR017930">
    <property type="entry name" value="Myb_dom"/>
</dbReference>
<evidence type="ECO:0000313" key="14">
    <source>
        <dbReference type="Proteomes" id="UP000314987"/>
    </source>
</evidence>
<dbReference type="GO" id="GO:1905839">
    <property type="term" value="P:negative regulation of telomeric D-loop disassembly"/>
    <property type="evidence" value="ECO:0007669"/>
    <property type="project" value="TreeGrafter"/>
</dbReference>
<evidence type="ECO:0000256" key="7">
    <source>
        <dbReference type="ARBA" id="ARBA00023125"/>
    </source>
</evidence>
<dbReference type="PIRSF" id="PIRSF038016">
    <property type="entry name" value="Telomere_bd-1_Pin2"/>
    <property type="match status" value="1"/>
</dbReference>
<evidence type="ECO:0000256" key="3">
    <source>
        <dbReference type="ARBA" id="ARBA00022499"/>
    </source>
</evidence>
<dbReference type="GO" id="GO:0098505">
    <property type="term" value="F:G-rich strand telomeric DNA binding"/>
    <property type="evidence" value="ECO:0007669"/>
    <property type="project" value="TreeGrafter"/>
</dbReference>
<evidence type="ECO:0008006" key="15">
    <source>
        <dbReference type="Google" id="ProtNLM"/>
    </source>
</evidence>
<dbReference type="PROSITE" id="PS50090">
    <property type="entry name" value="MYB_LIKE"/>
    <property type="match status" value="1"/>
</dbReference>
<dbReference type="STRING" id="29139.ENSVURP00010003911"/>
<dbReference type="InterPro" id="IPR052450">
    <property type="entry name" value="TRBD-Containing_Protein"/>
</dbReference>
<dbReference type="GO" id="GO:0007004">
    <property type="term" value="P:telomere maintenance via telomerase"/>
    <property type="evidence" value="ECO:0007669"/>
    <property type="project" value="TreeGrafter"/>
</dbReference>
<evidence type="ECO:0000256" key="8">
    <source>
        <dbReference type="ARBA" id="ARBA00023242"/>
    </source>
</evidence>
<feature type="region of interest" description="Disordered" evidence="10">
    <location>
        <begin position="169"/>
        <end position="188"/>
    </location>
</feature>
<dbReference type="Pfam" id="PF00249">
    <property type="entry name" value="Myb_DNA-binding"/>
    <property type="match status" value="1"/>
</dbReference>
<feature type="region of interest" description="Disordered" evidence="10">
    <location>
        <begin position="206"/>
        <end position="225"/>
    </location>
</feature>
<dbReference type="InterPro" id="IPR017357">
    <property type="entry name" value="TERF1/2"/>
</dbReference>
<evidence type="ECO:0000256" key="1">
    <source>
        <dbReference type="ARBA" id="ARBA00004574"/>
    </source>
</evidence>
<dbReference type="InterPro" id="IPR036507">
    <property type="entry name" value="Telomere_rpt-bd_fac_dimer_sf"/>
</dbReference>
<dbReference type="GO" id="GO:0008301">
    <property type="term" value="F:DNA binding, bending"/>
    <property type="evidence" value="ECO:0007669"/>
    <property type="project" value="TreeGrafter"/>
</dbReference>
<dbReference type="Pfam" id="PF08558">
    <property type="entry name" value="TRF"/>
    <property type="match status" value="1"/>
</dbReference>
<protein>
    <recommendedName>
        <fullName evidence="15">Telomeric repeat-binding factor</fullName>
    </recommendedName>
</protein>
<comment type="subcellular location">
    <subcellularLocation>
        <location evidence="1">Chromosome</location>
        <location evidence="1">Telomere</location>
    </subcellularLocation>
</comment>
<evidence type="ECO:0000259" key="11">
    <source>
        <dbReference type="PROSITE" id="PS50090"/>
    </source>
</evidence>
<dbReference type="Proteomes" id="UP000314987">
    <property type="component" value="Unassembled WGS sequence"/>
</dbReference>
<keyword evidence="4" id="KW-0597">Phosphoprotein</keyword>
<evidence type="ECO:0000256" key="4">
    <source>
        <dbReference type="ARBA" id="ARBA00022553"/>
    </source>
</evidence>
<keyword evidence="9" id="KW-0131">Cell cycle</keyword>
<keyword evidence="2" id="KW-0158">Chromosome</keyword>
<reference evidence="13" key="2">
    <citation type="submission" date="2025-08" db="UniProtKB">
        <authorList>
            <consortium name="Ensembl"/>
        </authorList>
    </citation>
    <scope>IDENTIFICATION</scope>
</reference>
<dbReference type="InterPro" id="IPR013867">
    <property type="entry name" value="Telomere_rpt-bd_fac_dimer_dom"/>
</dbReference>
<feature type="compositionally biased region" description="Basic and acidic residues" evidence="10">
    <location>
        <begin position="172"/>
        <end position="183"/>
    </location>
</feature>
<reference evidence="13" key="3">
    <citation type="submission" date="2025-09" db="UniProtKB">
        <authorList>
            <consortium name="Ensembl"/>
        </authorList>
    </citation>
    <scope>IDENTIFICATION</scope>
</reference>
<sequence>MVNTPLESALAMWIRMGYRKDARFEDIHDLLRIQAVAICLEKRGFREAETVFRRVFGENDTNRPLKKILFRIVSKKDPNHTFFNYFSYDCLIRKVKAFVHHVISEKSSSFLIKKATKIVKNTPVENEIVRESEENNNHIIIEESAESPKFVVRSDMNFFSLTQMKRRKSKQKVLDDTGREMGPQRKKAKQKCKNIVIDVVETTKDDYEDGNEASTSERPPGKKRRTWTWEEDMKLRSGVKKYGEGQWKKILSRYAFHDRTNVMLKDRWRTIKKAEVLSSESED</sequence>
<dbReference type="GO" id="GO:0042803">
    <property type="term" value="F:protein homodimerization activity"/>
    <property type="evidence" value="ECO:0007669"/>
    <property type="project" value="InterPro"/>
</dbReference>
<evidence type="ECO:0000256" key="9">
    <source>
        <dbReference type="ARBA" id="ARBA00023306"/>
    </source>
</evidence>
<dbReference type="SUPFAM" id="SSF46689">
    <property type="entry name" value="Homeodomain-like"/>
    <property type="match status" value="1"/>
</dbReference>
<feature type="domain" description="HTH myb-type" evidence="12">
    <location>
        <begin position="220"/>
        <end position="276"/>
    </location>
</feature>
<dbReference type="InterPro" id="IPR001005">
    <property type="entry name" value="SANT/Myb"/>
</dbReference>
<evidence type="ECO:0000256" key="5">
    <source>
        <dbReference type="ARBA" id="ARBA00022843"/>
    </source>
</evidence>
<dbReference type="PANTHER" id="PTHR46734:SF1">
    <property type="entry name" value="TELOMERIC REPEAT-BINDING FACTOR 1"/>
    <property type="match status" value="1"/>
</dbReference>
<dbReference type="GO" id="GO:0003691">
    <property type="term" value="F:double-stranded telomeric DNA binding"/>
    <property type="evidence" value="ECO:0007669"/>
    <property type="project" value="TreeGrafter"/>
</dbReference>
<dbReference type="SMART" id="SM00717">
    <property type="entry name" value="SANT"/>
    <property type="match status" value="1"/>
</dbReference>
<keyword evidence="6" id="KW-0779">Telomere</keyword>
<proteinExistence type="predicted"/>
<keyword evidence="5" id="KW-0832">Ubl conjugation</keyword>
<dbReference type="AlphaFoldDB" id="A0A4X2K1L7"/>
<dbReference type="GO" id="GO:0005654">
    <property type="term" value="C:nucleoplasm"/>
    <property type="evidence" value="ECO:0007669"/>
    <property type="project" value="UniProtKB-ARBA"/>
</dbReference>
<dbReference type="GO" id="GO:0000783">
    <property type="term" value="C:nuclear telomere cap complex"/>
    <property type="evidence" value="ECO:0007669"/>
    <property type="project" value="TreeGrafter"/>
</dbReference>
<dbReference type="GeneTree" id="ENSGT00940000155268"/>
<name>A0A4X2K1L7_VOMUR</name>
<reference evidence="14" key="1">
    <citation type="submission" date="2018-12" db="EMBL/GenBank/DDBJ databases">
        <authorList>
            <person name="Yazar S."/>
        </authorList>
    </citation>
    <scope>NUCLEOTIDE SEQUENCE [LARGE SCALE GENOMIC DNA]</scope>
</reference>
<evidence type="ECO:0000256" key="2">
    <source>
        <dbReference type="ARBA" id="ARBA00022454"/>
    </source>
</evidence>
<keyword evidence="14" id="KW-1185">Reference proteome</keyword>
<evidence type="ECO:0000256" key="6">
    <source>
        <dbReference type="ARBA" id="ARBA00022895"/>
    </source>
</evidence>
<dbReference type="GO" id="GO:0071532">
    <property type="term" value="F:ankyrin repeat binding"/>
    <property type="evidence" value="ECO:0007669"/>
    <property type="project" value="TreeGrafter"/>
</dbReference>
<keyword evidence="3" id="KW-1017">Isopeptide bond</keyword>
<feature type="domain" description="Myb-like" evidence="11">
    <location>
        <begin position="219"/>
        <end position="272"/>
    </location>
</feature>
<evidence type="ECO:0000313" key="13">
    <source>
        <dbReference type="Ensembl" id="ENSVURP00010003911.1"/>
    </source>
</evidence>
<dbReference type="GO" id="GO:0008156">
    <property type="term" value="P:negative regulation of DNA replication"/>
    <property type="evidence" value="ECO:0007669"/>
    <property type="project" value="TreeGrafter"/>
</dbReference>
<dbReference type="InterPro" id="IPR009057">
    <property type="entry name" value="Homeodomain-like_sf"/>
</dbReference>
<dbReference type="SUPFAM" id="SSF63600">
    <property type="entry name" value="Telomeric repeat binding factor (TRF) dimerisation domain"/>
    <property type="match status" value="1"/>
</dbReference>